<accession>A0ABR3NGV4</accession>
<keyword evidence="3" id="KW-1185">Reference proteome</keyword>
<comment type="caution">
    <text evidence="2">The sequence shown here is derived from an EMBL/GenBank/DDBJ whole genome shotgun (WGS) entry which is preliminary data.</text>
</comment>
<evidence type="ECO:0000259" key="1">
    <source>
        <dbReference type="Pfam" id="PF20499"/>
    </source>
</evidence>
<name>A0ABR3NGV4_9TELE</name>
<dbReference type="InterPro" id="IPR046616">
    <property type="entry name" value="DUF6729"/>
</dbReference>
<dbReference type="Proteomes" id="UP001558613">
    <property type="component" value="Unassembled WGS sequence"/>
</dbReference>
<feature type="domain" description="DUF6729" evidence="1">
    <location>
        <begin position="8"/>
        <end position="81"/>
    </location>
</feature>
<reference evidence="2 3" key="1">
    <citation type="submission" date="2023-09" db="EMBL/GenBank/DDBJ databases">
        <authorList>
            <person name="Wang M."/>
        </authorList>
    </citation>
    <scope>NUCLEOTIDE SEQUENCE [LARGE SCALE GENOMIC DNA]</scope>
    <source>
        <strain evidence="2">GT-2023</strain>
        <tissue evidence="2">Liver</tissue>
    </source>
</reference>
<gene>
    <name evidence="2" type="ORF">QQF64_035720</name>
</gene>
<dbReference type="EMBL" id="JAYMGO010000004">
    <property type="protein sequence ID" value="KAL1276097.1"/>
    <property type="molecule type" value="Genomic_DNA"/>
</dbReference>
<evidence type="ECO:0000313" key="3">
    <source>
        <dbReference type="Proteomes" id="UP001558613"/>
    </source>
</evidence>
<dbReference type="Pfam" id="PF20499">
    <property type="entry name" value="DUF6729"/>
    <property type="match status" value="1"/>
</dbReference>
<proteinExistence type="predicted"/>
<organism evidence="2 3">
    <name type="scientific">Cirrhinus molitorella</name>
    <name type="common">mud carp</name>
    <dbReference type="NCBI Taxonomy" id="172907"/>
    <lineage>
        <taxon>Eukaryota</taxon>
        <taxon>Metazoa</taxon>
        <taxon>Chordata</taxon>
        <taxon>Craniata</taxon>
        <taxon>Vertebrata</taxon>
        <taxon>Euteleostomi</taxon>
        <taxon>Actinopterygii</taxon>
        <taxon>Neopterygii</taxon>
        <taxon>Teleostei</taxon>
        <taxon>Ostariophysi</taxon>
        <taxon>Cypriniformes</taxon>
        <taxon>Cyprinidae</taxon>
        <taxon>Labeoninae</taxon>
        <taxon>Labeonini</taxon>
        <taxon>Cirrhinus</taxon>
    </lineage>
</organism>
<evidence type="ECO:0000313" key="2">
    <source>
        <dbReference type="EMBL" id="KAL1276097.1"/>
    </source>
</evidence>
<protein>
    <recommendedName>
        <fullName evidence="1">DUF6729 domain-containing protein</fullName>
    </recommendedName>
</protein>
<sequence>MLLGNAGQLWHYPPQPALNQIQLRHFLYSFAVDAIQAKRVKVLCPNPASGQHQLTGGGLHKRARQVLDINKMYNLESDCPATSESG</sequence>